<protein>
    <submittedName>
        <fullName evidence="2">Uncharacterized protein</fullName>
    </submittedName>
</protein>
<keyword evidence="3" id="KW-1185">Reference proteome</keyword>
<organism evidence="2 3">
    <name type="scientific">Diversispora epigaea</name>
    <dbReference type="NCBI Taxonomy" id="1348612"/>
    <lineage>
        <taxon>Eukaryota</taxon>
        <taxon>Fungi</taxon>
        <taxon>Fungi incertae sedis</taxon>
        <taxon>Mucoromycota</taxon>
        <taxon>Glomeromycotina</taxon>
        <taxon>Glomeromycetes</taxon>
        <taxon>Diversisporales</taxon>
        <taxon>Diversisporaceae</taxon>
        <taxon>Diversispora</taxon>
    </lineage>
</organism>
<evidence type="ECO:0000313" key="2">
    <source>
        <dbReference type="EMBL" id="RHZ71081.1"/>
    </source>
</evidence>
<dbReference type="Proteomes" id="UP000266861">
    <property type="component" value="Unassembled WGS sequence"/>
</dbReference>
<dbReference type="AlphaFoldDB" id="A0A397I5T6"/>
<dbReference type="OrthoDB" id="432528at2759"/>
<proteinExistence type="predicted"/>
<evidence type="ECO:0000313" key="3">
    <source>
        <dbReference type="Proteomes" id="UP000266861"/>
    </source>
</evidence>
<sequence length="125" mass="14153">MIYVVTSVKSVPIVIRSVGPRQYAGYKKNTLSNVDINYSIWTYKGHLINTKLPWNLICEGDPPLYRYVILRQVYNSQEYFYDITNNTWVTHFLPSLPSSPTPIPASTPTSTPSLSSKVLQNGKKA</sequence>
<accession>A0A397I5T6</accession>
<evidence type="ECO:0000256" key="1">
    <source>
        <dbReference type="SAM" id="MobiDB-lite"/>
    </source>
</evidence>
<reference evidence="2 3" key="1">
    <citation type="submission" date="2018-08" db="EMBL/GenBank/DDBJ databases">
        <title>Genome and evolution of the arbuscular mycorrhizal fungus Diversispora epigaea (formerly Glomus versiforme) and its bacterial endosymbionts.</title>
        <authorList>
            <person name="Sun X."/>
            <person name="Fei Z."/>
            <person name="Harrison M."/>
        </authorList>
    </citation>
    <scope>NUCLEOTIDE SEQUENCE [LARGE SCALE GENOMIC DNA]</scope>
    <source>
        <strain evidence="2 3">IT104</strain>
    </source>
</reference>
<feature type="region of interest" description="Disordered" evidence="1">
    <location>
        <begin position="101"/>
        <end position="125"/>
    </location>
</feature>
<feature type="compositionally biased region" description="Low complexity" evidence="1">
    <location>
        <begin position="106"/>
        <end position="116"/>
    </location>
</feature>
<dbReference type="EMBL" id="PQFF01000240">
    <property type="protein sequence ID" value="RHZ71081.1"/>
    <property type="molecule type" value="Genomic_DNA"/>
</dbReference>
<comment type="caution">
    <text evidence="2">The sequence shown here is derived from an EMBL/GenBank/DDBJ whole genome shotgun (WGS) entry which is preliminary data.</text>
</comment>
<gene>
    <name evidence="2" type="ORF">Glove_262g57</name>
</gene>
<name>A0A397I5T6_9GLOM</name>